<name>Q21Q62_ALBFT</name>
<sequence>MALALAATWIAGKEIRALVSAVRTSGAQAGDAASLSKEDVPLPELTALSTMLERVTPSVSFKPEGNTLKVWVDAPVNYSDWVLALSTLQTYQKGLVWDVKVICANCEGKAAYAEVAPYVQKIVWK</sequence>
<dbReference type="HOGENOM" id="CLU_1990933_0_0_4"/>
<dbReference type="Proteomes" id="UP000008332">
    <property type="component" value="Plasmid unnamed1"/>
</dbReference>
<organism evidence="1 2">
    <name type="scientific">Albidiferax ferrireducens (strain ATCC BAA-621 / DSM 15236 / T118)</name>
    <name type="common">Rhodoferax ferrireducens</name>
    <dbReference type="NCBI Taxonomy" id="338969"/>
    <lineage>
        <taxon>Bacteria</taxon>
        <taxon>Pseudomonadati</taxon>
        <taxon>Pseudomonadota</taxon>
        <taxon>Betaproteobacteria</taxon>
        <taxon>Burkholderiales</taxon>
        <taxon>Comamonadaceae</taxon>
        <taxon>Rhodoferax</taxon>
    </lineage>
</organism>
<accession>Q21Q62</accession>
<geneLocation type="plasmid" evidence="2">
    <name>pDSM15236</name>
</geneLocation>
<protein>
    <submittedName>
        <fullName evidence="1">Uncharacterized protein</fullName>
    </submittedName>
</protein>
<dbReference type="EMBL" id="CP000268">
    <property type="protein sequence ID" value="ABD72083.1"/>
    <property type="molecule type" value="Genomic_DNA"/>
</dbReference>
<evidence type="ECO:0000313" key="2">
    <source>
        <dbReference type="Proteomes" id="UP000008332"/>
    </source>
</evidence>
<gene>
    <name evidence="1" type="ordered locus">Rfer_4397</name>
</gene>
<keyword evidence="1" id="KW-0614">Plasmid</keyword>
<keyword evidence="2" id="KW-1185">Reference proteome</keyword>
<proteinExistence type="predicted"/>
<reference evidence="2" key="1">
    <citation type="submission" date="2006-02" db="EMBL/GenBank/DDBJ databases">
        <title>Complete sequence of plasmid 1 of Rhodoferax ferrireducens DSM 15236.</title>
        <authorList>
            <person name="Copeland A."/>
            <person name="Lucas S."/>
            <person name="Lapidus A."/>
            <person name="Barry K."/>
            <person name="Detter J.C."/>
            <person name="Glavina del Rio T."/>
            <person name="Hammon N."/>
            <person name="Israni S."/>
            <person name="Pitluck S."/>
            <person name="Brettin T."/>
            <person name="Bruce D."/>
            <person name="Han C."/>
            <person name="Tapia R."/>
            <person name="Gilna P."/>
            <person name="Kiss H."/>
            <person name="Schmutz J."/>
            <person name="Larimer F."/>
            <person name="Land M."/>
            <person name="Kyrpides N."/>
            <person name="Ivanova N."/>
            <person name="Richardson P."/>
        </authorList>
    </citation>
    <scope>NUCLEOTIDE SEQUENCE [LARGE SCALE GENOMIC DNA]</scope>
    <source>
        <strain evidence="2">ATCC BAA-621 / DSM 15236 / T118</strain>
        <plasmid evidence="2">Plasmid pDSM15236</plasmid>
    </source>
</reference>
<dbReference type="KEGG" id="rfr:Rfer_4397"/>
<evidence type="ECO:0000313" key="1">
    <source>
        <dbReference type="EMBL" id="ABD72083.1"/>
    </source>
</evidence>
<dbReference type="AlphaFoldDB" id="Q21Q62"/>